<dbReference type="SUPFAM" id="SSF52047">
    <property type="entry name" value="RNI-like"/>
    <property type="match status" value="1"/>
</dbReference>
<gene>
    <name evidence="1" type="ORF">HYDPIDRAFT_134382</name>
</gene>
<evidence type="ECO:0000313" key="2">
    <source>
        <dbReference type="Proteomes" id="UP000053820"/>
    </source>
</evidence>
<dbReference type="Proteomes" id="UP000053820">
    <property type="component" value="Unassembled WGS sequence"/>
</dbReference>
<evidence type="ECO:0008006" key="3">
    <source>
        <dbReference type="Google" id="ProtNLM"/>
    </source>
</evidence>
<protein>
    <recommendedName>
        <fullName evidence="3">F-box domain-containing protein</fullName>
    </recommendedName>
</protein>
<reference evidence="1 2" key="1">
    <citation type="submission" date="2014-04" db="EMBL/GenBank/DDBJ databases">
        <title>Evolutionary Origins and Diversification of the Mycorrhizal Mutualists.</title>
        <authorList>
            <consortium name="DOE Joint Genome Institute"/>
            <consortium name="Mycorrhizal Genomics Consortium"/>
            <person name="Kohler A."/>
            <person name="Kuo A."/>
            <person name="Nagy L.G."/>
            <person name="Floudas D."/>
            <person name="Copeland A."/>
            <person name="Barry K.W."/>
            <person name="Cichocki N."/>
            <person name="Veneault-Fourrey C."/>
            <person name="LaButti K."/>
            <person name="Lindquist E.A."/>
            <person name="Lipzen A."/>
            <person name="Lundell T."/>
            <person name="Morin E."/>
            <person name="Murat C."/>
            <person name="Riley R."/>
            <person name="Ohm R."/>
            <person name="Sun H."/>
            <person name="Tunlid A."/>
            <person name="Henrissat B."/>
            <person name="Grigoriev I.V."/>
            <person name="Hibbett D.S."/>
            <person name="Martin F."/>
        </authorList>
    </citation>
    <scope>NUCLEOTIDE SEQUENCE [LARGE SCALE GENOMIC DNA]</scope>
    <source>
        <strain evidence="1 2">MD-312</strain>
    </source>
</reference>
<proteinExistence type="predicted"/>
<dbReference type="OrthoDB" id="3543113at2759"/>
<sequence length="558" mass="61650">MMSSQVLSATSIHRCLLIPEIVAFICNIIGEPISDEDPWEPSEDTNGPAQRRDDVFETRTTLLSLAQSCHALKEPALDVLWSNLGSLEPLVRCLPSRIWRRRPGYMHGPLVIERPLLTPDWQIFRGYARRVRSLTVLADQSATVDQSFASAIMGTSETTSLLPNLKYLYWKDQSGALPTLLRFLLNPRLVLLAVNCGTWHLAKEAVISSLGQLCPSLRYLDCRGWDLSENDAARHGICSLQKITHLGAQSIDRRMLIHLSSLHSLSFLDGSLEDTHAPGESSGSIITFSPKLADLYLSASTFAACKNVLQNMLFSPTLLALFVFTLGPGSISQHLPVILNSFTTSLTSVSILIGDLATEDLTDGRASVSFDDFAPLLPCKHLRELEVPSICTSSIDDDTLTRMAKSWPELTTLSFGAEELWRTPPKITLSGLSSLLEHCPLLSSLSIFFTAHVPGELLCDPPKGCTVNEHLNKLCVGASPIVEPLKVAAFLSAILPNVKAIEWLQWEGEEDLDSEVWDYGPRWKQVEDSYALFATVRQQGKNQAVAHTERHSDVQEVE</sequence>
<keyword evidence="2" id="KW-1185">Reference proteome</keyword>
<name>A0A0C9VY92_9AGAM</name>
<dbReference type="InterPro" id="IPR032675">
    <property type="entry name" value="LRR_dom_sf"/>
</dbReference>
<dbReference type="EMBL" id="KN839851">
    <property type="protein sequence ID" value="KIJ63295.1"/>
    <property type="molecule type" value="Genomic_DNA"/>
</dbReference>
<accession>A0A0C9VY92</accession>
<dbReference type="Gene3D" id="3.80.10.10">
    <property type="entry name" value="Ribonuclease Inhibitor"/>
    <property type="match status" value="1"/>
</dbReference>
<dbReference type="HOGENOM" id="CLU_021164_0_2_1"/>
<evidence type="ECO:0000313" key="1">
    <source>
        <dbReference type="EMBL" id="KIJ63295.1"/>
    </source>
</evidence>
<organism evidence="1 2">
    <name type="scientific">Hydnomerulius pinastri MD-312</name>
    <dbReference type="NCBI Taxonomy" id="994086"/>
    <lineage>
        <taxon>Eukaryota</taxon>
        <taxon>Fungi</taxon>
        <taxon>Dikarya</taxon>
        <taxon>Basidiomycota</taxon>
        <taxon>Agaricomycotina</taxon>
        <taxon>Agaricomycetes</taxon>
        <taxon>Agaricomycetidae</taxon>
        <taxon>Boletales</taxon>
        <taxon>Boletales incertae sedis</taxon>
        <taxon>Leucogyrophana</taxon>
    </lineage>
</organism>
<dbReference type="AlphaFoldDB" id="A0A0C9VY92"/>